<dbReference type="EMBL" id="LR586016">
    <property type="protein sequence ID" value="VIP04096.1"/>
    <property type="molecule type" value="Genomic_DNA"/>
</dbReference>
<dbReference type="Pfam" id="PF13360">
    <property type="entry name" value="PQQ_2"/>
    <property type="match status" value="2"/>
</dbReference>
<evidence type="ECO:0000256" key="2">
    <source>
        <dbReference type="SAM" id="SignalP"/>
    </source>
</evidence>
<feature type="domain" description="Pyrrolo-quinoline quinone repeat" evidence="3">
    <location>
        <begin position="52"/>
        <end position="202"/>
    </location>
</feature>
<dbReference type="InterPro" id="IPR002372">
    <property type="entry name" value="PQQ_rpt_dom"/>
</dbReference>
<evidence type="ECO:0000256" key="1">
    <source>
        <dbReference type="SAM" id="MobiDB-lite"/>
    </source>
</evidence>
<dbReference type="AlphaFoldDB" id="A0A6C2YRI3"/>
<feature type="signal peptide" evidence="2">
    <location>
        <begin position="1"/>
        <end position="19"/>
    </location>
</feature>
<dbReference type="InterPro" id="IPR015943">
    <property type="entry name" value="WD40/YVTN_repeat-like_dom_sf"/>
</dbReference>
<dbReference type="Gene3D" id="2.130.10.10">
    <property type="entry name" value="YVTN repeat-like/Quinoprotein amine dehydrogenase"/>
    <property type="match status" value="1"/>
</dbReference>
<sequence>MRIVLTLLLMSWLSLPAWSAEDWPQFRGPSGDGHAGNAKPPTQWSEKSANIRWKTPIHDKGWSSPVILGDQVWLTTALANGKTFFAVCVDKATGKIIHDLPIFTEENPAFCHAYNSYATPTPVIEPGRIYVHFGSHGTACLDTATGKKLWERRDIKCDHFRGPGSSPILYGDLLILTFDGFDVQFLVALNKSTGETVWKTNRDLRYSSSNGDLHKAYSTPSVFRINGNDRLFSPAAESTVAYDPLTGKELWKVNHGGMNEAAKPVMGNGLVYLTSGHTAQLLAVRPNGEGDVTKSDIVWKSPKGVPTRPSLLLDGAYLYMVSDNGIASCLDAKTGKQQWQERLGGAFCASPILANGNLYLCDEEGKIHVIAAKPEYESLAVNKLADGCMASPAVSGNALFIRTKTHLYRIEDGK</sequence>
<dbReference type="Proteomes" id="UP000464378">
    <property type="component" value="Chromosome"/>
</dbReference>
<gene>
    <name evidence="4" type="ORF">GMBLW1_50970</name>
</gene>
<dbReference type="KEGG" id="tim:GMBLW1_50970"/>
<name>A0A6C2YRI3_9BACT</name>
<dbReference type="SUPFAM" id="SSF50998">
    <property type="entry name" value="Quinoprotein alcohol dehydrogenase-like"/>
    <property type="match status" value="1"/>
</dbReference>
<dbReference type="InterPro" id="IPR011047">
    <property type="entry name" value="Quinoprotein_ADH-like_sf"/>
</dbReference>
<dbReference type="RefSeq" id="WP_162659224.1">
    <property type="nucleotide sequence ID" value="NZ_LR593887.1"/>
</dbReference>
<feature type="chain" id="PRO_5036172821" description="Pyrrolo-quinoline quinone repeat domain-containing protein" evidence="2">
    <location>
        <begin position="20"/>
        <end position="414"/>
    </location>
</feature>
<keyword evidence="5" id="KW-1185">Reference proteome</keyword>
<reference evidence="4" key="1">
    <citation type="submission" date="2019-04" db="EMBL/GenBank/DDBJ databases">
        <authorList>
            <consortium name="Science for Life Laboratories"/>
        </authorList>
    </citation>
    <scope>NUCLEOTIDE SEQUENCE</scope>
    <source>
        <strain evidence="4">MBLW1</strain>
    </source>
</reference>
<keyword evidence="2" id="KW-0732">Signal</keyword>
<dbReference type="InParanoid" id="A0A6C2YRI3"/>
<evidence type="ECO:0000313" key="4">
    <source>
        <dbReference type="EMBL" id="VIP04096.1"/>
    </source>
</evidence>
<evidence type="ECO:0000313" key="5">
    <source>
        <dbReference type="Proteomes" id="UP000464378"/>
    </source>
</evidence>
<feature type="domain" description="Pyrrolo-quinoline quinone repeat" evidence="3">
    <location>
        <begin position="237"/>
        <end position="370"/>
    </location>
</feature>
<dbReference type="PANTHER" id="PTHR34512:SF30">
    <property type="entry name" value="OUTER MEMBRANE PROTEIN ASSEMBLY FACTOR BAMB"/>
    <property type="match status" value="1"/>
</dbReference>
<dbReference type="EMBL" id="LR593887">
    <property type="protein sequence ID" value="VTS05559.1"/>
    <property type="molecule type" value="Genomic_DNA"/>
</dbReference>
<protein>
    <recommendedName>
        <fullName evidence="3">Pyrrolo-quinoline quinone repeat domain-containing protein</fullName>
    </recommendedName>
</protein>
<dbReference type="PANTHER" id="PTHR34512">
    <property type="entry name" value="CELL SURFACE PROTEIN"/>
    <property type="match status" value="1"/>
</dbReference>
<organism evidence="4">
    <name type="scientific">Tuwongella immobilis</name>
    <dbReference type="NCBI Taxonomy" id="692036"/>
    <lineage>
        <taxon>Bacteria</taxon>
        <taxon>Pseudomonadati</taxon>
        <taxon>Planctomycetota</taxon>
        <taxon>Planctomycetia</taxon>
        <taxon>Gemmatales</taxon>
        <taxon>Gemmataceae</taxon>
        <taxon>Tuwongella</taxon>
    </lineage>
</organism>
<feature type="region of interest" description="Disordered" evidence="1">
    <location>
        <begin position="26"/>
        <end position="46"/>
    </location>
</feature>
<accession>A0A6C2YRI3</accession>
<proteinExistence type="predicted"/>
<evidence type="ECO:0000259" key="3">
    <source>
        <dbReference type="Pfam" id="PF13360"/>
    </source>
</evidence>